<dbReference type="Pfam" id="PF02082">
    <property type="entry name" value="Rrf2"/>
    <property type="match status" value="1"/>
</dbReference>
<dbReference type="InterPro" id="IPR036388">
    <property type="entry name" value="WH-like_DNA-bd_sf"/>
</dbReference>
<dbReference type="PATRIC" id="fig|1121318.3.peg.2674"/>
<dbReference type="GO" id="GO:0003700">
    <property type="term" value="F:DNA-binding transcription factor activity"/>
    <property type="evidence" value="ECO:0007669"/>
    <property type="project" value="TreeGrafter"/>
</dbReference>
<gene>
    <name evidence="1" type="primary">cymR_2</name>
    <name evidence="1" type="ORF">CLHOM_26610</name>
</gene>
<dbReference type="AlphaFoldDB" id="A0A0L6Z7H4"/>
<dbReference type="PANTHER" id="PTHR33221:SF2">
    <property type="entry name" value="TRANSCRIPTIONAL REGULATOR"/>
    <property type="match status" value="1"/>
</dbReference>
<accession>A0A0L6Z7H4</accession>
<dbReference type="SUPFAM" id="SSF46785">
    <property type="entry name" value="Winged helix' DNA-binding domain"/>
    <property type="match status" value="1"/>
</dbReference>
<reference evidence="2" key="1">
    <citation type="submission" date="2015-08" db="EMBL/GenBank/DDBJ databases">
        <title>Genome sequence of the strict anaerobe Clostridium homopropionicum LuHBu1 (DSM 5847T).</title>
        <authorList>
            <person name="Poehlein A."/>
            <person name="Beck M."/>
            <person name="Schiel-Bengelsdorf B."/>
            <person name="Bengelsdorf F.R."/>
            <person name="Daniel R."/>
            <person name="Duerre P."/>
        </authorList>
    </citation>
    <scope>NUCLEOTIDE SEQUENCE [LARGE SCALE GENOMIC DNA]</scope>
    <source>
        <strain evidence="2">DSM 5847</strain>
    </source>
</reference>
<dbReference type="RefSeq" id="WP_052222145.1">
    <property type="nucleotide sequence ID" value="NZ_LHUR01000031.1"/>
</dbReference>
<dbReference type="InterPro" id="IPR000944">
    <property type="entry name" value="Tscrpt_reg_Rrf2"/>
</dbReference>
<evidence type="ECO:0000313" key="2">
    <source>
        <dbReference type="Proteomes" id="UP000037043"/>
    </source>
</evidence>
<proteinExistence type="predicted"/>
<dbReference type="Gene3D" id="1.10.10.10">
    <property type="entry name" value="Winged helix-like DNA-binding domain superfamily/Winged helix DNA-binding domain"/>
    <property type="match status" value="1"/>
</dbReference>
<dbReference type="Proteomes" id="UP000037043">
    <property type="component" value="Unassembled WGS sequence"/>
</dbReference>
<dbReference type="FunFam" id="1.10.10.10:FF:000735">
    <property type="entry name" value="Rrf2 family transcriptional regulator"/>
    <property type="match status" value="1"/>
</dbReference>
<dbReference type="InterPro" id="IPR036390">
    <property type="entry name" value="WH_DNA-bd_sf"/>
</dbReference>
<sequence>MKITQEVDYALRVVLYLCKLGYGKKVEAKIISESENIPLRFLLKLLRKLKMAGIVESYRGINGGYALNKLPEDISFKDVIIAIDGPIYMNRCIFDPSHCNLNRSTRCEIHSALNSVQNNLLKQLQSVNFRDLISK</sequence>
<dbReference type="PROSITE" id="PS01332">
    <property type="entry name" value="HTH_RRF2_1"/>
    <property type="match status" value="1"/>
</dbReference>
<comment type="caution">
    <text evidence="1">The sequence shown here is derived from an EMBL/GenBank/DDBJ whole genome shotgun (WGS) entry which is preliminary data.</text>
</comment>
<dbReference type="EMBL" id="LHUR01000031">
    <property type="protein sequence ID" value="KOA18921.1"/>
    <property type="molecule type" value="Genomic_DNA"/>
</dbReference>
<evidence type="ECO:0000313" key="1">
    <source>
        <dbReference type="EMBL" id="KOA18921.1"/>
    </source>
</evidence>
<protein>
    <submittedName>
        <fullName evidence="1">HTH-type transcriptional regulator CymR</fullName>
    </submittedName>
</protein>
<dbReference type="InterPro" id="IPR030489">
    <property type="entry name" value="TR_Rrf2-type_CS"/>
</dbReference>
<dbReference type="STRING" id="36844.SAMN04488501_10994"/>
<keyword evidence="2" id="KW-1185">Reference proteome</keyword>
<organism evidence="1 2">
    <name type="scientific">Clostridium homopropionicum DSM 5847</name>
    <dbReference type="NCBI Taxonomy" id="1121318"/>
    <lineage>
        <taxon>Bacteria</taxon>
        <taxon>Bacillati</taxon>
        <taxon>Bacillota</taxon>
        <taxon>Clostridia</taxon>
        <taxon>Eubacteriales</taxon>
        <taxon>Clostridiaceae</taxon>
        <taxon>Clostridium</taxon>
    </lineage>
</organism>
<name>A0A0L6Z7H4_9CLOT</name>
<dbReference type="PROSITE" id="PS51197">
    <property type="entry name" value="HTH_RRF2_2"/>
    <property type="match status" value="1"/>
</dbReference>
<dbReference type="PANTHER" id="PTHR33221">
    <property type="entry name" value="WINGED HELIX-TURN-HELIX TRANSCRIPTIONAL REGULATOR, RRF2 FAMILY"/>
    <property type="match status" value="1"/>
</dbReference>
<dbReference type="GO" id="GO:0005829">
    <property type="term" value="C:cytosol"/>
    <property type="evidence" value="ECO:0007669"/>
    <property type="project" value="TreeGrafter"/>
</dbReference>
<dbReference type="NCBIfam" id="TIGR00738">
    <property type="entry name" value="rrf2_super"/>
    <property type="match status" value="1"/>
</dbReference>